<evidence type="ECO:0000313" key="9">
    <source>
        <dbReference type="EMBL" id="GAV19734.1"/>
    </source>
</evidence>
<dbReference type="SUPFAM" id="SSF50621">
    <property type="entry name" value="Alanine racemase C-terminal domain-like"/>
    <property type="match status" value="1"/>
</dbReference>
<accession>A0A1L8CLF4</accession>
<reference evidence="9 10" key="1">
    <citation type="journal article" date="2017" name="Arch. Microbiol.">
        <title>Mariprofundus micogutta sp. nov., a novel iron-oxidizing zetaproteobacterium isolated from a deep-sea hydrothermal field at the Bayonnaise knoll of the Izu-Ogasawara arc, and a description of Mariprofundales ord. nov. and Zetaproteobacteria classis nov.</title>
        <authorList>
            <person name="Makita H."/>
            <person name="Tanaka E."/>
            <person name="Mitsunobu S."/>
            <person name="Miyazaki M."/>
            <person name="Nunoura T."/>
            <person name="Uematsu K."/>
            <person name="Takaki Y."/>
            <person name="Nishi S."/>
            <person name="Shimamura S."/>
            <person name="Takai K."/>
        </authorList>
    </citation>
    <scope>NUCLEOTIDE SEQUENCE [LARGE SCALE GENOMIC DNA]</scope>
    <source>
        <strain evidence="9 10">ET2</strain>
    </source>
</reference>
<dbReference type="NCBIfam" id="TIGR00492">
    <property type="entry name" value="alr"/>
    <property type="match status" value="1"/>
</dbReference>
<sequence length="355" mass="38816">MPRPAITHIHLDNLRHNYRLLKRTAKDSEIMTVVKANAYGHELFLVAPALLEEGCTSFAVTDATEGCELRSILGFYKKIEIVLLSGIFDEEDAELACQHQLTPTISELQQVHLLKQAGFNGNVWIKIDSGMNRLGAKTPKQILEACFQAEINVCGLMSHLACADEPNHQMNQKQAVAFNEMCDQISPELPRSLLNSAGIISMPEHTYHTVRPGIALYGAEPVAAQPIGLKPVMTLTGEIMQVRDIPAGVSVSYGATFTADQAMTIAVVGLGYADGVPRSLSNHGHVFIHSQKLAIVGRVCMDYTMIDVTDTDTKPGDAVEFWGENILANDVARSLDTISYTLFTGVGERVRRKAV</sequence>
<organism evidence="9 10">
    <name type="scientific">Mariprofundus micogutta</name>
    <dbReference type="NCBI Taxonomy" id="1921010"/>
    <lineage>
        <taxon>Bacteria</taxon>
        <taxon>Pseudomonadati</taxon>
        <taxon>Pseudomonadota</taxon>
        <taxon>Candidatius Mariprofundia</taxon>
        <taxon>Mariprofundales</taxon>
        <taxon>Mariprofundaceae</taxon>
        <taxon>Mariprofundus</taxon>
    </lineage>
</organism>
<keyword evidence="3 5" id="KW-0663">Pyridoxal phosphate</keyword>
<comment type="cofactor">
    <cofactor evidence="2 5 6">
        <name>pyridoxal 5'-phosphate</name>
        <dbReference type="ChEBI" id="CHEBI:597326"/>
    </cofactor>
</comment>
<dbReference type="Gene3D" id="2.40.37.10">
    <property type="entry name" value="Lyase, Ornithine Decarboxylase, Chain A, domain 1"/>
    <property type="match status" value="1"/>
</dbReference>
<feature type="binding site" evidence="5 7">
    <location>
        <position position="301"/>
    </location>
    <ligand>
        <name>substrate</name>
    </ligand>
</feature>
<evidence type="ECO:0000256" key="6">
    <source>
        <dbReference type="PIRSR" id="PIRSR600821-50"/>
    </source>
</evidence>
<feature type="domain" description="Alanine racemase C-terminal" evidence="8">
    <location>
        <begin position="232"/>
        <end position="355"/>
    </location>
</feature>
<dbReference type="InterPro" id="IPR009006">
    <property type="entry name" value="Ala_racemase/Decarboxylase_C"/>
</dbReference>
<evidence type="ECO:0000256" key="2">
    <source>
        <dbReference type="ARBA" id="ARBA00001933"/>
    </source>
</evidence>
<dbReference type="Gene3D" id="3.20.20.10">
    <property type="entry name" value="Alanine racemase"/>
    <property type="match status" value="1"/>
</dbReference>
<evidence type="ECO:0000259" key="8">
    <source>
        <dbReference type="SMART" id="SM01005"/>
    </source>
</evidence>
<dbReference type="InterPro" id="IPR029066">
    <property type="entry name" value="PLP-binding_barrel"/>
</dbReference>
<dbReference type="GO" id="GO:0008784">
    <property type="term" value="F:alanine racemase activity"/>
    <property type="evidence" value="ECO:0007669"/>
    <property type="project" value="UniProtKB-UniRule"/>
</dbReference>
<dbReference type="InterPro" id="IPR011079">
    <property type="entry name" value="Ala_racemase_C"/>
</dbReference>
<dbReference type="STRING" id="1921010.MMIC_P0691"/>
<dbReference type="HAMAP" id="MF_01201">
    <property type="entry name" value="Ala_racemase"/>
    <property type="match status" value="1"/>
</dbReference>
<protein>
    <recommendedName>
        <fullName evidence="5">Alanine racemase</fullName>
        <ecNumber evidence="5">5.1.1.1</ecNumber>
    </recommendedName>
</protein>
<dbReference type="GO" id="GO:0030170">
    <property type="term" value="F:pyridoxal phosphate binding"/>
    <property type="evidence" value="ECO:0007669"/>
    <property type="project" value="UniProtKB-UniRule"/>
</dbReference>
<dbReference type="SMART" id="SM01005">
    <property type="entry name" value="Ala_racemase_C"/>
    <property type="match status" value="1"/>
</dbReference>
<evidence type="ECO:0000313" key="10">
    <source>
        <dbReference type="Proteomes" id="UP000231632"/>
    </source>
</evidence>
<dbReference type="Proteomes" id="UP000231632">
    <property type="component" value="Unassembled WGS sequence"/>
</dbReference>
<feature type="active site" description="Proton acceptor; specific for D-alanine" evidence="5">
    <location>
        <position position="35"/>
    </location>
</feature>
<dbReference type="InterPro" id="IPR000821">
    <property type="entry name" value="Ala_racemase"/>
</dbReference>
<evidence type="ECO:0000256" key="3">
    <source>
        <dbReference type="ARBA" id="ARBA00022898"/>
    </source>
</evidence>
<gene>
    <name evidence="9" type="ORF">MMIC_P0691</name>
</gene>
<dbReference type="InterPro" id="IPR001608">
    <property type="entry name" value="Ala_racemase_N"/>
</dbReference>
<name>A0A1L8CLF4_9PROT</name>
<dbReference type="GO" id="GO:0030632">
    <property type="term" value="P:D-alanine biosynthetic process"/>
    <property type="evidence" value="ECO:0007669"/>
    <property type="project" value="UniProtKB-UniRule"/>
</dbReference>
<dbReference type="PANTHER" id="PTHR30511">
    <property type="entry name" value="ALANINE RACEMASE"/>
    <property type="match status" value="1"/>
</dbReference>
<feature type="modified residue" description="N6-(pyridoxal phosphate)lysine" evidence="5 6">
    <location>
        <position position="35"/>
    </location>
</feature>
<keyword evidence="10" id="KW-1185">Reference proteome</keyword>
<comment type="caution">
    <text evidence="9">The sequence shown here is derived from an EMBL/GenBank/DDBJ whole genome shotgun (WGS) entry which is preliminary data.</text>
</comment>
<comment type="catalytic activity">
    <reaction evidence="1 5">
        <text>L-alanine = D-alanine</text>
        <dbReference type="Rhea" id="RHEA:20249"/>
        <dbReference type="ChEBI" id="CHEBI:57416"/>
        <dbReference type="ChEBI" id="CHEBI:57972"/>
        <dbReference type="EC" id="5.1.1.1"/>
    </reaction>
</comment>
<comment type="function">
    <text evidence="5">Catalyzes the interconversion of L-alanine and D-alanine. May also act on other amino acids.</text>
</comment>
<dbReference type="Pfam" id="PF00842">
    <property type="entry name" value="Ala_racemase_C"/>
    <property type="match status" value="1"/>
</dbReference>
<dbReference type="EC" id="5.1.1.1" evidence="5"/>
<dbReference type="Pfam" id="PF01168">
    <property type="entry name" value="Ala_racemase_N"/>
    <property type="match status" value="1"/>
</dbReference>
<comment type="pathway">
    <text evidence="5">Amino-acid biosynthesis; D-alanine biosynthesis; D-alanine from L-alanine: step 1/1.</text>
</comment>
<comment type="similarity">
    <text evidence="5">Belongs to the alanine racemase family.</text>
</comment>
<feature type="binding site" evidence="5 7">
    <location>
        <position position="133"/>
    </location>
    <ligand>
        <name>substrate</name>
    </ligand>
</feature>
<dbReference type="AlphaFoldDB" id="A0A1L8CLF4"/>
<dbReference type="CDD" id="cd00430">
    <property type="entry name" value="PLPDE_III_AR"/>
    <property type="match status" value="1"/>
</dbReference>
<dbReference type="RefSeq" id="WP_072659136.1">
    <property type="nucleotide sequence ID" value="NZ_BDFD01000004.1"/>
</dbReference>
<evidence type="ECO:0000256" key="1">
    <source>
        <dbReference type="ARBA" id="ARBA00000316"/>
    </source>
</evidence>
<dbReference type="EMBL" id="BDFD01000004">
    <property type="protein sequence ID" value="GAV19734.1"/>
    <property type="molecule type" value="Genomic_DNA"/>
</dbReference>
<dbReference type="PANTHER" id="PTHR30511:SF0">
    <property type="entry name" value="ALANINE RACEMASE, CATABOLIC-RELATED"/>
    <property type="match status" value="1"/>
</dbReference>
<dbReference type="PRINTS" id="PR00992">
    <property type="entry name" value="ALARACEMASE"/>
</dbReference>
<feature type="active site" description="Proton acceptor; specific for L-alanine" evidence="5">
    <location>
        <position position="253"/>
    </location>
</feature>
<evidence type="ECO:0000256" key="7">
    <source>
        <dbReference type="PIRSR" id="PIRSR600821-52"/>
    </source>
</evidence>
<proteinExistence type="inferred from homology"/>
<dbReference type="UniPathway" id="UPA00042">
    <property type="reaction ID" value="UER00497"/>
</dbReference>
<dbReference type="OrthoDB" id="5297419at2"/>
<evidence type="ECO:0000256" key="5">
    <source>
        <dbReference type="HAMAP-Rule" id="MF_01201"/>
    </source>
</evidence>
<dbReference type="FunFam" id="3.20.20.10:FF:000002">
    <property type="entry name" value="Alanine racemase"/>
    <property type="match status" value="1"/>
</dbReference>
<dbReference type="GO" id="GO:0005829">
    <property type="term" value="C:cytosol"/>
    <property type="evidence" value="ECO:0007669"/>
    <property type="project" value="TreeGrafter"/>
</dbReference>
<keyword evidence="4 5" id="KW-0413">Isomerase</keyword>
<evidence type="ECO:0000256" key="4">
    <source>
        <dbReference type="ARBA" id="ARBA00023235"/>
    </source>
</evidence>
<dbReference type="SUPFAM" id="SSF51419">
    <property type="entry name" value="PLP-binding barrel"/>
    <property type="match status" value="1"/>
</dbReference>